<dbReference type="PANTHER" id="PTHR43149:SF1">
    <property type="entry name" value="DELTA(3,5)-DELTA(2,4)-DIENOYL-COA ISOMERASE, MITOCHONDRIAL"/>
    <property type="match status" value="1"/>
</dbReference>
<name>A0ABP0B1T1_9PEZI</name>
<comment type="caution">
    <text evidence="6">The sequence shown here is derived from an EMBL/GenBank/DDBJ whole genome shotgun (WGS) entry which is preliminary data.</text>
</comment>
<dbReference type="PANTHER" id="PTHR43149">
    <property type="entry name" value="ENOYL-COA HYDRATASE"/>
    <property type="match status" value="1"/>
</dbReference>
<protein>
    <recommendedName>
        <fullName evidence="8">Delta(3,5)-Delta(2,4)-dienoyl-CoA isomerase</fullName>
    </recommendedName>
</protein>
<dbReference type="SUPFAM" id="SSF52096">
    <property type="entry name" value="ClpP/crotonase"/>
    <property type="match status" value="1"/>
</dbReference>
<keyword evidence="4" id="KW-0443">Lipid metabolism</keyword>
<keyword evidence="5" id="KW-0413">Isomerase</keyword>
<evidence type="ECO:0000256" key="4">
    <source>
        <dbReference type="ARBA" id="ARBA00023098"/>
    </source>
</evidence>
<keyword evidence="3" id="KW-0276">Fatty acid metabolism</keyword>
<dbReference type="Gene3D" id="3.90.226.10">
    <property type="entry name" value="2-enoyl-CoA Hydratase, Chain A, domain 1"/>
    <property type="match status" value="1"/>
</dbReference>
<dbReference type="EMBL" id="CAWUHB010000006">
    <property type="protein sequence ID" value="CAK7213284.1"/>
    <property type="molecule type" value="Genomic_DNA"/>
</dbReference>
<dbReference type="CDD" id="cd06558">
    <property type="entry name" value="crotonase-like"/>
    <property type="match status" value="1"/>
</dbReference>
<accession>A0ABP0B1T1</accession>
<evidence type="ECO:0000256" key="1">
    <source>
        <dbReference type="ARBA" id="ARBA00005005"/>
    </source>
</evidence>
<dbReference type="InterPro" id="IPR029045">
    <property type="entry name" value="ClpP/crotonase-like_dom_sf"/>
</dbReference>
<keyword evidence="7" id="KW-1185">Reference proteome</keyword>
<evidence type="ECO:0000313" key="6">
    <source>
        <dbReference type="EMBL" id="CAK7213284.1"/>
    </source>
</evidence>
<dbReference type="InterPro" id="IPR001753">
    <property type="entry name" value="Enoyl-CoA_hydra/iso"/>
</dbReference>
<comment type="pathway">
    <text evidence="1">Lipid metabolism; fatty acid beta-oxidation.</text>
</comment>
<evidence type="ECO:0008006" key="8">
    <source>
        <dbReference type="Google" id="ProtNLM"/>
    </source>
</evidence>
<dbReference type="Proteomes" id="UP001642405">
    <property type="component" value="Unassembled WGS sequence"/>
</dbReference>
<evidence type="ECO:0000313" key="7">
    <source>
        <dbReference type="Proteomes" id="UP001642405"/>
    </source>
</evidence>
<dbReference type="Pfam" id="PF00378">
    <property type="entry name" value="ECH_1"/>
    <property type="match status" value="1"/>
</dbReference>
<dbReference type="Gene3D" id="1.10.12.10">
    <property type="entry name" value="Lyase 2-enoyl-coa Hydratase, Chain A, domain 2"/>
    <property type="match status" value="1"/>
</dbReference>
<evidence type="ECO:0000256" key="5">
    <source>
        <dbReference type="ARBA" id="ARBA00023235"/>
    </source>
</evidence>
<evidence type="ECO:0000256" key="2">
    <source>
        <dbReference type="ARBA" id="ARBA00005254"/>
    </source>
</evidence>
<evidence type="ECO:0000256" key="3">
    <source>
        <dbReference type="ARBA" id="ARBA00022832"/>
    </source>
</evidence>
<comment type="similarity">
    <text evidence="2">Belongs to the enoyl-CoA hydratase/isomerase family.</text>
</comment>
<organism evidence="6 7">
    <name type="scientific">Sporothrix curviconia</name>
    <dbReference type="NCBI Taxonomy" id="1260050"/>
    <lineage>
        <taxon>Eukaryota</taxon>
        <taxon>Fungi</taxon>
        <taxon>Dikarya</taxon>
        <taxon>Ascomycota</taxon>
        <taxon>Pezizomycotina</taxon>
        <taxon>Sordariomycetes</taxon>
        <taxon>Sordariomycetidae</taxon>
        <taxon>Ophiostomatales</taxon>
        <taxon>Ophiostomataceae</taxon>
        <taxon>Sporothrix</taxon>
    </lineage>
</organism>
<gene>
    <name evidence="6" type="ORF">SCUCBS95973_001749</name>
</gene>
<reference evidence="6 7" key="1">
    <citation type="submission" date="2024-01" db="EMBL/GenBank/DDBJ databases">
        <authorList>
            <person name="Allen C."/>
            <person name="Tagirdzhanova G."/>
        </authorList>
    </citation>
    <scope>NUCLEOTIDE SEQUENCE [LARGE SCALE GENOMIC DNA]</scope>
</reference>
<proteinExistence type="inferred from homology"/>
<dbReference type="InterPro" id="IPR014748">
    <property type="entry name" value="Enoyl-CoA_hydra_C"/>
</dbReference>
<dbReference type="InterPro" id="IPR045002">
    <property type="entry name" value="Ech1-like"/>
</dbReference>
<sequence length="275" mass="29727">MAFQYIRITKPAEFVAHVELNRSDKLNAFIPQLWVELGQAFTQLSTDSDVRAIVLSGAGERAFTAGLDVVSAGEWMGEMANLADTARRTTYMRRHILGMQASLTAIEQCEKPVICVMHGVSLGMAVDIACCTDVRICSSDTRFAVKEVDIGLAADLGSLARLPKLVASQSWVHEVALTARDFNAAEAQAVGFVSRVLPNKAAALAYGLDMAATIAQKSPVAVHGTKELLYHGRNHTIAETLKYTAVWNASAIQCDDVQAALMSGMNKTKPRFAKL</sequence>